<name>A0A2A2TL98_9CYAN</name>
<accession>A0A2A2TL98</accession>
<evidence type="ECO:0000256" key="7">
    <source>
        <dbReference type="ARBA" id="ARBA00047899"/>
    </source>
</evidence>
<dbReference type="SUPFAM" id="SSF53822">
    <property type="entry name" value="Periplasmic binding protein-like I"/>
    <property type="match status" value="1"/>
</dbReference>
<dbReference type="EMBL" id="NTFS01000063">
    <property type="protein sequence ID" value="PAX58082.1"/>
    <property type="molecule type" value="Genomic_DNA"/>
</dbReference>
<keyword evidence="2" id="KW-0723">Serine/threonine-protein kinase</keyword>
<evidence type="ECO:0000313" key="11">
    <source>
        <dbReference type="EMBL" id="PAX58082.1"/>
    </source>
</evidence>
<keyword evidence="9" id="KW-0472">Membrane</keyword>
<dbReference type="InterPro" id="IPR000719">
    <property type="entry name" value="Prot_kinase_dom"/>
</dbReference>
<sequence length="750" mass="84565">MQVYCTRPRGKGQPPHINQIDEDYFSNGKTQQRYCSTCGMPLIIKNRYVALSEKGQGGFGRTFVALDLDSPGETLAQKRHRILKLLHPNTQLSSAGLKLVERFFKEEAEALEELRHNQIPRLYAFFELSIAVYSQYQQQDNQHLVNGEQKLFYLVQEYIEGQDLEKELLRSRSEQKRNFSETEVIEVLQEVLGILKFIHANPKKALIHRDIKPSNIVRSNQDKQLYLIDFGAVKQVVKVVEEGADSSETVIVSPGFSPPEQVHGKTVTFTSDLYSLAASCVCLLTGKNPHSFDIPFNLEKWKTSATISPKLAKVLNKMLEPDPKNRYQSADDVIRALRNEGIIDVEKSKGTMIWLWMSLGIAGFGILLVLIWQIIIKSEKIPLSAEYFTRGEKSLLAQDTQKNKLTNSDCQGAFAKKQAGMNDFAKQNYQAAEANFKAAIDLFHKGVKNDTKTCYVDPETVIFWNNAKANSSTKVPLTVAIVIPIDIDNNVVELRKFSEQLLRGIAHRQNNFNQEKNQINNQTNTRTPSLNGTLLEIVIARDDNKEDISKRVAKHIIDNQIPGDNKFQGRNILAIVGNFTSRVLLAAGEEYNKHQIVTVSPSSTAIRQAKKLPDSDYEYNLGKYVFRIAPNDAIAANDLSEYIKNNQNNNSPSNEIGIFFNSKEIYSKSLKESLSKNFVASNVITCDLSKYNVQGCLPTIQNTRYWMLSLGIGDAERVFSITQARTNNLPMLGGDGYIPVFILPRKINKS</sequence>
<dbReference type="CDD" id="cd14014">
    <property type="entry name" value="STKc_PknB_like"/>
    <property type="match status" value="1"/>
</dbReference>
<keyword evidence="3" id="KW-0808">Transferase</keyword>
<dbReference type="GO" id="GO:0005524">
    <property type="term" value="F:ATP binding"/>
    <property type="evidence" value="ECO:0007669"/>
    <property type="project" value="UniProtKB-KW"/>
</dbReference>
<organism evidence="11 12">
    <name type="scientific">Brunnivagina elsteri CCALA 953</name>
    <dbReference type="NCBI Taxonomy" id="987040"/>
    <lineage>
        <taxon>Bacteria</taxon>
        <taxon>Bacillati</taxon>
        <taxon>Cyanobacteriota</taxon>
        <taxon>Cyanophyceae</taxon>
        <taxon>Nostocales</taxon>
        <taxon>Calotrichaceae</taxon>
        <taxon>Brunnivagina</taxon>
    </lineage>
</organism>
<dbReference type="SUPFAM" id="SSF56112">
    <property type="entry name" value="Protein kinase-like (PK-like)"/>
    <property type="match status" value="1"/>
</dbReference>
<dbReference type="Gene3D" id="3.40.50.2300">
    <property type="match status" value="1"/>
</dbReference>
<evidence type="ECO:0000256" key="8">
    <source>
        <dbReference type="ARBA" id="ARBA00048679"/>
    </source>
</evidence>
<dbReference type="OrthoDB" id="446586at2"/>
<dbReference type="PROSITE" id="PS50011">
    <property type="entry name" value="PROTEIN_KINASE_DOM"/>
    <property type="match status" value="1"/>
</dbReference>
<comment type="catalytic activity">
    <reaction evidence="7">
        <text>L-threonyl-[protein] + ATP = O-phospho-L-threonyl-[protein] + ADP + H(+)</text>
        <dbReference type="Rhea" id="RHEA:46608"/>
        <dbReference type="Rhea" id="RHEA-COMP:11060"/>
        <dbReference type="Rhea" id="RHEA-COMP:11605"/>
        <dbReference type="ChEBI" id="CHEBI:15378"/>
        <dbReference type="ChEBI" id="CHEBI:30013"/>
        <dbReference type="ChEBI" id="CHEBI:30616"/>
        <dbReference type="ChEBI" id="CHEBI:61977"/>
        <dbReference type="ChEBI" id="CHEBI:456216"/>
        <dbReference type="EC" id="2.7.11.1"/>
    </reaction>
</comment>
<keyword evidence="6" id="KW-0067">ATP-binding</keyword>
<dbReference type="AlphaFoldDB" id="A0A2A2TL98"/>
<keyword evidence="12" id="KW-1185">Reference proteome</keyword>
<evidence type="ECO:0000256" key="2">
    <source>
        <dbReference type="ARBA" id="ARBA00022527"/>
    </source>
</evidence>
<dbReference type="Pfam" id="PF00069">
    <property type="entry name" value="Pkinase"/>
    <property type="match status" value="1"/>
</dbReference>
<evidence type="ECO:0000256" key="3">
    <source>
        <dbReference type="ARBA" id="ARBA00022679"/>
    </source>
</evidence>
<dbReference type="Proteomes" id="UP000218238">
    <property type="component" value="Unassembled WGS sequence"/>
</dbReference>
<comment type="caution">
    <text evidence="11">The sequence shown here is derived from an EMBL/GenBank/DDBJ whole genome shotgun (WGS) entry which is preliminary data.</text>
</comment>
<comment type="catalytic activity">
    <reaction evidence="8">
        <text>L-seryl-[protein] + ATP = O-phospho-L-seryl-[protein] + ADP + H(+)</text>
        <dbReference type="Rhea" id="RHEA:17989"/>
        <dbReference type="Rhea" id="RHEA-COMP:9863"/>
        <dbReference type="Rhea" id="RHEA-COMP:11604"/>
        <dbReference type="ChEBI" id="CHEBI:15378"/>
        <dbReference type="ChEBI" id="CHEBI:29999"/>
        <dbReference type="ChEBI" id="CHEBI:30616"/>
        <dbReference type="ChEBI" id="CHEBI:83421"/>
        <dbReference type="ChEBI" id="CHEBI:456216"/>
        <dbReference type="EC" id="2.7.11.1"/>
    </reaction>
</comment>
<dbReference type="PANTHER" id="PTHR24363">
    <property type="entry name" value="SERINE/THREONINE PROTEIN KINASE"/>
    <property type="match status" value="1"/>
</dbReference>
<dbReference type="InterPro" id="IPR011009">
    <property type="entry name" value="Kinase-like_dom_sf"/>
</dbReference>
<feature type="transmembrane region" description="Helical" evidence="9">
    <location>
        <begin position="353"/>
        <end position="375"/>
    </location>
</feature>
<dbReference type="PANTHER" id="PTHR24363:SF0">
    <property type="entry name" value="SERINE_THREONINE KINASE LIKE DOMAIN CONTAINING 1"/>
    <property type="match status" value="1"/>
</dbReference>
<gene>
    <name evidence="11" type="ORF">CK510_08235</name>
</gene>
<evidence type="ECO:0000256" key="6">
    <source>
        <dbReference type="ARBA" id="ARBA00022840"/>
    </source>
</evidence>
<feature type="domain" description="Protein kinase" evidence="10">
    <location>
        <begin position="48"/>
        <end position="342"/>
    </location>
</feature>
<dbReference type="InterPro" id="IPR028082">
    <property type="entry name" value="Peripla_BP_I"/>
</dbReference>
<keyword evidence="4" id="KW-0547">Nucleotide-binding</keyword>
<keyword evidence="9" id="KW-0812">Transmembrane</keyword>
<keyword evidence="5" id="KW-0418">Kinase</keyword>
<dbReference type="Gene3D" id="3.30.200.20">
    <property type="entry name" value="Phosphorylase Kinase, domain 1"/>
    <property type="match status" value="1"/>
</dbReference>
<protein>
    <recommendedName>
        <fullName evidence="1">non-specific serine/threonine protein kinase</fullName>
        <ecNumber evidence="1">2.7.11.1</ecNumber>
    </recommendedName>
</protein>
<proteinExistence type="predicted"/>
<dbReference type="CDD" id="cd06268">
    <property type="entry name" value="PBP1_ABC_transporter_LIVBP-like"/>
    <property type="match status" value="1"/>
</dbReference>
<evidence type="ECO:0000256" key="5">
    <source>
        <dbReference type="ARBA" id="ARBA00022777"/>
    </source>
</evidence>
<evidence type="ECO:0000259" key="10">
    <source>
        <dbReference type="PROSITE" id="PS50011"/>
    </source>
</evidence>
<evidence type="ECO:0000256" key="1">
    <source>
        <dbReference type="ARBA" id="ARBA00012513"/>
    </source>
</evidence>
<dbReference type="EC" id="2.7.11.1" evidence="1"/>
<dbReference type="GO" id="GO:0004674">
    <property type="term" value="F:protein serine/threonine kinase activity"/>
    <property type="evidence" value="ECO:0007669"/>
    <property type="project" value="UniProtKB-KW"/>
</dbReference>
<keyword evidence="9" id="KW-1133">Transmembrane helix</keyword>
<dbReference type="RefSeq" id="WP_095721241.1">
    <property type="nucleotide sequence ID" value="NZ_NTFS01000063.1"/>
</dbReference>
<dbReference type="SMART" id="SM00220">
    <property type="entry name" value="S_TKc"/>
    <property type="match status" value="1"/>
</dbReference>
<dbReference type="Gene3D" id="1.10.510.10">
    <property type="entry name" value="Transferase(Phosphotransferase) domain 1"/>
    <property type="match status" value="1"/>
</dbReference>
<evidence type="ECO:0000256" key="9">
    <source>
        <dbReference type="SAM" id="Phobius"/>
    </source>
</evidence>
<evidence type="ECO:0000313" key="12">
    <source>
        <dbReference type="Proteomes" id="UP000218238"/>
    </source>
</evidence>
<evidence type="ECO:0000256" key="4">
    <source>
        <dbReference type="ARBA" id="ARBA00022741"/>
    </source>
</evidence>
<reference evidence="11 12" key="1">
    <citation type="submission" date="2017-08" db="EMBL/GenBank/DDBJ databases">
        <title>Draft genome sequence of filamentous cyanobacterium Calothrix elsteri CCALA 953.</title>
        <authorList>
            <person name="Gagunashvili A.N."/>
            <person name="Elster J."/>
            <person name="Andresson O.S."/>
        </authorList>
    </citation>
    <scope>NUCLEOTIDE SEQUENCE [LARGE SCALE GENOMIC DNA]</scope>
    <source>
        <strain evidence="11 12">CCALA 953</strain>
    </source>
</reference>